<evidence type="ECO:0000259" key="2">
    <source>
        <dbReference type="SMART" id="SM00960"/>
    </source>
</evidence>
<name>A0A6I8UWI1_DROPS</name>
<reference evidence="4" key="2">
    <citation type="submission" date="2025-08" db="UniProtKB">
        <authorList>
            <consortium name="RefSeq"/>
        </authorList>
    </citation>
    <scope>IDENTIFICATION</scope>
    <source>
        <strain evidence="4">MV-25-SWS-2005</strain>
        <tissue evidence="4">Whole body</tissue>
    </source>
</reference>
<dbReference type="OMA" id="HRGARDI"/>
<dbReference type="SMART" id="SM00960">
    <property type="entry name" value="Robl_LC7"/>
    <property type="match status" value="1"/>
</dbReference>
<feature type="domain" description="Roadblock/LAMTOR2" evidence="2">
    <location>
        <begin position="23"/>
        <end position="109"/>
    </location>
</feature>
<gene>
    <name evidence="4" type="primary">LOC4805600</name>
</gene>
<dbReference type="FunCoup" id="A0A6I8UWI1">
    <property type="interactions" value="5"/>
</dbReference>
<dbReference type="PANTHER" id="PTHR10779">
    <property type="entry name" value="DYNEIN LIGHT CHAIN ROADBLOCK"/>
    <property type="match status" value="1"/>
</dbReference>
<dbReference type="InterPro" id="IPR004942">
    <property type="entry name" value="Roadblock/LAMTOR2_dom"/>
</dbReference>
<evidence type="ECO:0000313" key="4">
    <source>
        <dbReference type="RefSeq" id="XP_001361977.3"/>
    </source>
</evidence>
<dbReference type="AlphaFoldDB" id="A0A6I8UWI1"/>
<dbReference type="GeneID" id="4805600"/>
<dbReference type="Proteomes" id="UP000001819">
    <property type="component" value="Chromosome 3"/>
</dbReference>
<proteinExistence type="inferred from homology"/>
<dbReference type="Gene3D" id="3.30.450.30">
    <property type="entry name" value="Dynein light chain 2a, cytoplasmic"/>
    <property type="match status" value="1"/>
</dbReference>
<evidence type="ECO:0000256" key="1">
    <source>
        <dbReference type="ARBA" id="ARBA00007191"/>
    </source>
</evidence>
<organism evidence="3 4">
    <name type="scientific">Drosophila pseudoobscura pseudoobscura</name>
    <name type="common">Fruit fly</name>
    <dbReference type="NCBI Taxonomy" id="46245"/>
    <lineage>
        <taxon>Eukaryota</taxon>
        <taxon>Metazoa</taxon>
        <taxon>Ecdysozoa</taxon>
        <taxon>Arthropoda</taxon>
        <taxon>Hexapoda</taxon>
        <taxon>Insecta</taxon>
        <taxon>Pterygota</taxon>
        <taxon>Neoptera</taxon>
        <taxon>Endopterygota</taxon>
        <taxon>Diptera</taxon>
        <taxon>Brachycera</taxon>
        <taxon>Muscomorpha</taxon>
        <taxon>Ephydroidea</taxon>
        <taxon>Drosophilidae</taxon>
        <taxon>Drosophila</taxon>
        <taxon>Sophophora</taxon>
    </lineage>
</organism>
<evidence type="ECO:0000313" key="3">
    <source>
        <dbReference type="Proteomes" id="UP000001819"/>
    </source>
</evidence>
<protein>
    <submittedName>
        <fullName evidence="4">Dynein light chain roadblock-type 1</fullName>
    </submittedName>
</protein>
<dbReference type="RefSeq" id="XP_001361977.3">
    <property type="nucleotide sequence ID" value="XM_001361940.5"/>
</dbReference>
<keyword evidence="3" id="KW-1185">Reference proteome</keyword>
<comment type="similarity">
    <text evidence="1">Belongs to the GAMAD family.</text>
</comment>
<accession>A0A6I8UWI1</accession>
<dbReference type="InParanoid" id="A0A6I8UWI1"/>
<sequence>MTEERKVHTEHPDAHVERSYDGDAFITHFAKRGAREIIIMDANGHTLRSTVSPRRTYMYVSNLKPLVTMGHNVVRDLNPSNDMTFLRLRADGGEVNITLGKDFILIVIQRIKRKSSFKSN</sequence>
<dbReference type="Pfam" id="PF03259">
    <property type="entry name" value="Robl_LC7"/>
    <property type="match status" value="1"/>
</dbReference>
<dbReference type="Bgee" id="FBgn0074202">
    <property type="expression patterns" value="Expressed in male reproductive system and 1 other cell type or tissue"/>
</dbReference>
<reference evidence="3" key="1">
    <citation type="submission" date="2024-06" db="UniProtKB">
        <authorList>
            <consortium name="RefSeq"/>
        </authorList>
    </citation>
    <scope>NUCLEOTIDE SEQUENCE [LARGE SCALE GENOMIC DNA]</scope>
    <source>
        <strain evidence="3">MV2-25</strain>
    </source>
</reference>
<dbReference type="SUPFAM" id="SSF103196">
    <property type="entry name" value="Roadblock/LC7 domain"/>
    <property type="match status" value="1"/>
</dbReference>
<dbReference type="KEGG" id="dpo:4805600"/>